<name>A0A076EJL3_RHOOP</name>
<evidence type="ECO:0000256" key="1">
    <source>
        <dbReference type="ARBA" id="ARBA00006479"/>
    </source>
</evidence>
<dbReference type="Proteomes" id="UP000028488">
    <property type="component" value="Chromosome"/>
</dbReference>
<dbReference type="RefSeq" id="WP_128639752.1">
    <property type="nucleotide sequence ID" value="NZ_CP008947.1"/>
</dbReference>
<evidence type="ECO:0000313" key="2">
    <source>
        <dbReference type="EMBL" id="AII05881.1"/>
    </source>
</evidence>
<evidence type="ECO:0000313" key="3">
    <source>
        <dbReference type="Proteomes" id="UP000028488"/>
    </source>
</evidence>
<dbReference type="PANTHER" id="PTHR18964">
    <property type="entry name" value="ROK (REPRESSOR, ORF, KINASE) FAMILY"/>
    <property type="match status" value="1"/>
</dbReference>
<accession>A0A076EJL3</accession>
<gene>
    <name evidence="2" type="ORF">EP51_15295</name>
</gene>
<dbReference type="eggNOG" id="COG1940">
    <property type="taxonomic scope" value="Bacteria"/>
</dbReference>
<comment type="similarity">
    <text evidence="1">Belongs to the ROK (NagC/XylR) family.</text>
</comment>
<proteinExistence type="inferred from homology"/>
<dbReference type="SUPFAM" id="SSF53067">
    <property type="entry name" value="Actin-like ATPase domain"/>
    <property type="match status" value="1"/>
</dbReference>
<dbReference type="PROSITE" id="PS01125">
    <property type="entry name" value="ROK"/>
    <property type="match status" value="1"/>
</dbReference>
<keyword evidence="2" id="KW-0808">Transferase</keyword>
<organism evidence="2 3">
    <name type="scientific">Rhodococcus opacus</name>
    <name type="common">Nocardia opaca</name>
    <dbReference type="NCBI Taxonomy" id="37919"/>
    <lineage>
        <taxon>Bacteria</taxon>
        <taxon>Bacillati</taxon>
        <taxon>Actinomycetota</taxon>
        <taxon>Actinomycetes</taxon>
        <taxon>Mycobacteriales</taxon>
        <taxon>Nocardiaceae</taxon>
        <taxon>Rhodococcus</taxon>
    </lineage>
</organism>
<dbReference type="Gene3D" id="3.30.420.40">
    <property type="match status" value="2"/>
</dbReference>
<sequence>MVALALDIGGTKMAAGIVDADGTMPHPATTPTPATGVGDACAALLREVAGTAKITSVGIACAGPVDTVAGTASPINIDEWAGGFGLVGLVHELFPGVPARLAMDGAAAALGEHHHGAGRGVPDLLSLVVSTGIGGGVVLGGRIATGRTGNAGHIGHLVVPGGTEPCTCGGVGCLETVASGPSSVRWARSQGWRGTTGVALARSAADGDDVAVAALDRAGTALGQAIASAAALLDVDLAVIGGGFAQAGPALWDPMRTAAARHARLSFVAGLRVVPAELGASGTLVGAGVLAVGEG</sequence>
<protein>
    <submittedName>
        <fullName evidence="2">Sugar kinase</fullName>
    </submittedName>
</protein>
<reference evidence="2 3" key="1">
    <citation type="submission" date="2014-07" db="EMBL/GenBank/DDBJ databases">
        <title>Genome Sequence of Rhodococcus opacus Strain R7, a Biodegrader of Mono- and Polycyclic Aromatic Hydrocarbons.</title>
        <authorList>
            <person name="Di Gennaro P."/>
            <person name="Zampolli J."/>
            <person name="Presti I."/>
            <person name="Cappelletti M."/>
            <person name="D'Ursi P."/>
            <person name="Orro A."/>
            <person name="Mezzelani A."/>
            <person name="Milanesi L."/>
        </authorList>
    </citation>
    <scope>NUCLEOTIDE SEQUENCE [LARGE SCALE GENOMIC DNA]</scope>
    <source>
        <strain evidence="2 3">R7</strain>
    </source>
</reference>
<dbReference type="InterPro" id="IPR000600">
    <property type="entry name" value="ROK"/>
</dbReference>
<dbReference type="Pfam" id="PF00480">
    <property type="entry name" value="ROK"/>
    <property type="match status" value="1"/>
</dbReference>
<dbReference type="GO" id="GO:0016301">
    <property type="term" value="F:kinase activity"/>
    <property type="evidence" value="ECO:0007669"/>
    <property type="project" value="UniProtKB-KW"/>
</dbReference>
<keyword evidence="2" id="KW-0418">Kinase</keyword>
<dbReference type="EMBL" id="CP008947">
    <property type="protein sequence ID" value="AII05881.1"/>
    <property type="molecule type" value="Genomic_DNA"/>
</dbReference>
<dbReference type="AlphaFoldDB" id="A0A076EJL3"/>
<dbReference type="PANTHER" id="PTHR18964:SF169">
    <property type="entry name" value="N-ACETYLMANNOSAMINE KINASE"/>
    <property type="match status" value="1"/>
</dbReference>
<dbReference type="InterPro" id="IPR049874">
    <property type="entry name" value="ROK_cs"/>
</dbReference>
<dbReference type="InterPro" id="IPR043129">
    <property type="entry name" value="ATPase_NBD"/>
</dbReference>